<evidence type="ECO:0000313" key="3">
    <source>
        <dbReference type="Proteomes" id="UP000224080"/>
    </source>
</evidence>
<feature type="chain" id="PRO_5012496425" evidence="1">
    <location>
        <begin position="19"/>
        <end position="174"/>
    </location>
</feature>
<sequence length="174" mass="18254">MKSLYTLVFLMVGVFAVAQDPTPAYKSELNRLQEQIKSLEHMIPTGKVGNMPAPTKVEFPSVLAKLDDPPASFIQIFATAIPQTAFKSLLDPEGRNAIASEMKAGNTPDWFNNLPSPVKSYLSHIQVQATATDMPVNGKGGSTSTSTALAAKQTGVVTGGLVLAAGVLGLAVAL</sequence>
<protein>
    <submittedName>
        <fullName evidence="2">Uncharacterized protein</fullName>
    </submittedName>
</protein>
<dbReference type="EMBL" id="PDNC01000149">
    <property type="protein sequence ID" value="PGG97231.1"/>
    <property type="molecule type" value="Genomic_DNA"/>
</dbReference>
<evidence type="ECO:0000256" key="1">
    <source>
        <dbReference type="SAM" id="SignalP"/>
    </source>
</evidence>
<feature type="signal peptide" evidence="1">
    <location>
        <begin position="1"/>
        <end position="18"/>
    </location>
</feature>
<reference evidence="2 3" key="1">
    <citation type="submission" date="2017-10" db="EMBL/GenBank/DDBJ databases">
        <title>Comparative genomics in systemic dimorphic fungi from Ajellomycetaceae.</title>
        <authorList>
            <person name="Munoz J.F."/>
            <person name="Mcewen J.G."/>
            <person name="Clay O.K."/>
            <person name="Cuomo C.A."/>
        </authorList>
    </citation>
    <scope>NUCLEOTIDE SEQUENCE [LARGE SCALE GENOMIC DNA]</scope>
    <source>
        <strain evidence="2 3">UAMH130</strain>
    </source>
</reference>
<dbReference type="AlphaFoldDB" id="A0A2B7WL38"/>
<proteinExistence type="predicted"/>
<dbReference type="OrthoDB" id="5419608at2759"/>
<keyword evidence="3" id="KW-1185">Reference proteome</keyword>
<accession>A0A2B7WL38</accession>
<keyword evidence="1" id="KW-0732">Signal</keyword>
<evidence type="ECO:0000313" key="2">
    <source>
        <dbReference type="EMBL" id="PGG97231.1"/>
    </source>
</evidence>
<gene>
    <name evidence="2" type="ORF">GX51_07430</name>
</gene>
<dbReference type="Proteomes" id="UP000224080">
    <property type="component" value="Unassembled WGS sequence"/>
</dbReference>
<organism evidence="2 3">
    <name type="scientific">Blastomyces parvus</name>
    <dbReference type="NCBI Taxonomy" id="2060905"/>
    <lineage>
        <taxon>Eukaryota</taxon>
        <taxon>Fungi</taxon>
        <taxon>Dikarya</taxon>
        <taxon>Ascomycota</taxon>
        <taxon>Pezizomycotina</taxon>
        <taxon>Eurotiomycetes</taxon>
        <taxon>Eurotiomycetidae</taxon>
        <taxon>Onygenales</taxon>
        <taxon>Ajellomycetaceae</taxon>
        <taxon>Blastomyces</taxon>
    </lineage>
</organism>
<name>A0A2B7WL38_9EURO</name>
<comment type="caution">
    <text evidence="2">The sequence shown here is derived from an EMBL/GenBank/DDBJ whole genome shotgun (WGS) entry which is preliminary data.</text>
</comment>